<evidence type="ECO:0008006" key="3">
    <source>
        <dbReference type="Google" id="ProtNLM"/>
    </source>
</evidence>
<evidence type="ECO:0000313" key="2">
    <source>
        <dbReference type="EMBL" id="AIF06182.1"/>
    </source>
</evidence>
<sequence length="237" mass="25205">MSAHLEGADDGNFYRGNPSCDAQGYAIYKSDDGGFTWTEHVLPTEESGKATTWNAEEAQVGVDDESNVYAMWMGSDNMPYFAYSRDQAETWSDAMMIAPPAGISGTGFPVVTAGSEGRVAFGYVGVISNGSGTEAWHGYITTVTDAFSDNPLFTTVQITEANDPIDDLDDCGYNRCGGLGDFLDMRIDVQGRVWFALSHNIAGDIGIFGSLTEGPTLRGTLEPLPPIPTGGPSTVGL</sequence>
<dbReference type="SUPFAM" id="SSF50939">
    <property type="entry name" value="Sialidases"/>
    <property type="match status" value="1"/>
</dbReference>
<evidence type="ECO:0000256" key="1">
    <source>
        <dbReference type="SAM" id="MobiDB-lite"/>
    </source>
</evidence>
<dbReference type="CDD" id="cd15482">
    <property type="entry name" value="Sialidase_non-viral"/>
    <property type="match status" value="1"/>
</dbReference>
<proteinExistence type="predicted"/>
<accession>A0A075GV40</accession>
<dbReference type="InterPro" id="IPR036278">
    <property type="entry name" value="Sialidase_sf"/>
</dbReference>
<dbReference type="AlphaFoldDB" id="A0A075GV40"/>
<dbReference type="EMBL" id="KF900762">
    <property type="protein sequence ID" value="AIF06182.1"/>
    <property type="molecule type" value="Genomic_DNA"/>
</dbReference>
<dbReference type="Gene3D" id="2.120.10.10">
    <property type="match status" value="1"/>
</dbReference>
<feature type="region of interest" description="Disordered" evidence="1">
    <location>
        <begin position="218"/>
        <end position="237"/>
    </location>
</feature>
<protein>
    <recommendedName>
        <fullName evidence="3">Exo-alpha-sialidase</fullName>
    </recommendedName>
</protein>
<reference evidence="2" key="1">
    <citation type="journal article" date="2014" name="Genome Biol. Evol.">
        <title>Pangenome evidence for extensive interdomain horizontal transfer affecting lineage core and shell genes in uncultured planktonic thaumarchaeota and euryarchaeota.</title>
        <authorList>
            <person name="Deschamps P."/>
            <person name="Zivanovic Y."/>
            <person name="Moreira D."/>
            <person name="Rodriguez-Valera F."/>
            <person name="Lopez-Garcia P."/>
        </authorList>
    </citation>
    <scope>NUCLEOTIDE SEQUENCE</scope>
</reference>
<name>A0A075GV40_9EURY</name>
<organism evidence="2">
    <name type="scientific">uncultured marine group II/III euryarchaeote KM3_190_A05</name>
    <dbReference type="NCBI Taxonomy" id="1457960"/>
    <lineage>
        <taxon>Archaea</taxon>
        <taxon>Methanobacteriati</taxon>
        <taxon>Methanobacteriota</taxon>
        <taxon>environmental samples</taxon>
    </lineage>
</organism>